<keyword evidence="12 13" id="KW-0807">Transducer</keyword>
<evidence type="ECO:0000256" key="1">
    <source>
        <dbReference type="ARBA" id="ARBA00004651"/>
    </source>
</evidence>
<dbReference type="PANTHER" id="PTHR24242:SF393">
    <property type="entry name" value="OLFACTORY RECEPTOR"/>
    <property type="match status" value="1"/>
</dbReference>
<dbReference type="FunFam" id="1.20.1070.10:FF:000010">
    <property type="entry name" value="Olfactory receptor"/>
    <property type="match status" value="1"/>
</dbReference>
<evidence type="ECO:0000256" key="13">
    <source>
        <dbReference type="RuleBase" id="RU000688"/>
    </source>
</evidence>
<comment type="caution">
    <text evidence="16">The sequence shown here is derived from an EMBL/GenBank/DDBJ whole genome shotgun (WGS) entry which is preliminary data.</text>
</comment>
<dbReference type="PRINTS" id="PR00245">
    <property type="entry name" value="OLFACTORYR"/>
</dbReference>
<dbReference type="GO" id="GO:0004984">
    <property type="term" value="F:olfactory receptor activity"/>
    <property type="evidence" value="ECO:0007669"/>
    <property type="project" value="InterPro"/>
</dbReference>
<feature type="transmembrane region" description="Helical" evidence="14">
    <location>
        <begin position="257"/>
        <end position="274"/>
    </location>
</feature>
<evidence type="ECO:0000256" key="9">
    <source>
        <dbReference type="ARBA" id="ARBA00023157"/>
    </source>
</evidence>
<dbReference type="Pfam" id="PF13853">
    <property type="entry name" value="7tm_4"/>
    <property type="match status" value="1"/>
</dbReference>
<reference evidence="16" key="1">
    <citation type="thesis" date="2020" institute="ProQuest LLC" country="789 East Eisenhower Parkway, Ann Arbor, MI, USA">
        <title>Comparative Genomics and Chromosome Evolution.</title>
        <authorList>
            <person name="Mudd A.B."/>
        </authorList>
    </citation>
    <scope>NUCLEOTIDE SEQUENCE</scope>
    <source>
        <strain evidence="16">1538</strain>
        <tissue evidence="16">Blood</tissue>
    </source>
</reference>
<accession>A0AAV2ZP47</accession>
<feature type="transmembrane region" description="Helical" evidence="14">
    <location>
        <begin position="101"/>
        <end position="129"/>
    </location>
</feature>
<dbReference type="Gene3D" id="1.20.1070.10">
    <property type="entry name" value="Rhodopsin 7-helix transmembrane proteins"/>
    <property type="match status" value="1"/>
</dbReference>
<dbReference type="GO" id="GO:0005886">
    <property type="term" value="C:plasma membrane"/>
    <property type="evidence" value="ECO:0007669"/>
    <property type="project" value="UniProtKB-SubCell"/>
</dbReference>
<organism evidence="16 17">
    <name type="scientific">Pyxicephalus adspersus</name>
    <name type="common">African bullfrog</name>
    <dbReference type="NCBI Taxonomy" id="30357"/>
    <lineage>
        <taxon>Eukaryota</taxon>
        <taxon>Metazoa</taxon>
        <taxon>Chordata</taxon>
        <taxon>Craniata</taxon>
        <taxon>Vertebrata</taxon>
        <taxon>Euteleostomi</taxon>
        <taxon>Amphibia</taxon>
        <taxon>Batrachia</taxon>
        <taxon>Anura</taxon>
        <taxon>Neobatrachia</taxon>
        <taxon>Ranoidea</taxon>
        <taxon>Pyxicephalidae</taxon>
        <taxon>Pyxicephalinae</taxon>
        <taxon>Pyxicephalus</taxon>
    </lineage>
</organism>
<dbReference type="InterPro" id="IPR000276">
    <property type="entry name" value="GPCR_Rhodpsn"/>
</dbReference>
<evidence type="ECO:0000256" key="2">
    <source>
        <dbReference type="ARBA" id="ARBA00022475"/>
    </source>
</evidence>
<evidence type="ECO:0000256" key="11">
    <source>
        <dbReference type="ARBA" id="ARBA00023180"/>
    </source>
</evidence>
<evidence type="ECO:0000256" key="12">
    <source>
        <dbReference type="ARBA" id="ARBA00023224"/>
    </source>
</evidence>
<evidence type="ECO:0000259" key="15">
    <source>
        <dbReference type="PROSITE" id="PS50262"/>
    </source>
</evidence>
<dbReference type="InterPro" id="IPR000725">
    <property type="entry name" value="Olfact_rcpt"/>
</dbReference>
<dbReference type="InterPro" id="IPR050939">
    <property type="entry name" value="Olfactory_GPCR1"/>
</dbReference>
<evidence type="ECO:0000313" key="17">
    <source>
        <dbReference type="Proteomes" id="UP001181693"/>
    </source>
</evidence>
<evidence type="ECO:0000256" key="5">
    <source>
        <dbReference type="ARBA" id="ARBA00022725"/>
    </source>
</evidence>
<dbReference type="EMBL" id="DYDO01000083">
    <property type="protein sequence ID" value="DBA13652.1"/>
    <property type="molecule type" value="Genomic_DNA"/>
</dbReference>
<dbReference type="PRINTS" id="PR00237">
    <property type="entry name" value="GPCRRHODOPSN"/>
</dbReference>
<keyword evidence="17" id="KW-1185">Reference proteome</keyword>
<evidence type="ECO:0000256" key="6">
    <source>
        <dbReference type="ARBA" id="ARBA00022989"/>
    </source>
</evidence>
<proteinExistence type="inferred from homology"/>
<dbReference type="PROSITE" id="PS00237">
    <property type="entry name" value="G_PROTEIN_RECEP_F1_1"/>
    <property type="match status" value="1"/>
</dbReference>
<protein>
    <recommendedName>
        <fullName evidence="14">Olfactory receptor</fullName>
    </recommendedName>
</protein>
<evidence type="ECO:0000313" key="16">
    <source>
        <dbReference type="EMBL" id="DBA13652.1"/>
    </source>
</evidence>
<evidence type="ECO:0000256" key="10">
    <source>
        <dbReference type="ARBA" id="ARBA00023170"/>
    </source>
</evidence>
<comment type="similarity">
    <text evidence="13">Belongs to the G-protein coupled receptor 1 family.</text>
</comment>
<keyword evidence="11" id="KW-0325">Glycoprotein</keyword>
<keyword evidence="8 14" id="KW-0472">Membrane</keyword>
<evidence type="ECO:0000256" key="8">
    <source>
        <dbReference type="ARBA" id="ARBA00023136"/>
    </source>
</evidence>
<gene>
    <name evidence="16" type="ORF">GDO54_018638</name>
</gene>
<keyword evidence="4 13" id="KW-0812">Transmembrane</keyword>
<feature type="transmembrane region" description="Helical" evidence="14">
    <location>
        <begin position="35"/>
        <end position="59"/>
    </location>
</feature>
<dbReference type="PROSITE" id="PS50262">
    <property type="entry name" value="G_PROTEIN_RECEP_F1_2"/>
    <property type="match status" value="1"/>
</dbReference>
<feature type="transmembrane region" description="Helical" evidence="14">
    <location>
        <begin position="216"/>
        <end position="236"/>
    </location>
</feature>
<evidence type="ECO:0000256" key="7">
    <source>
        <dbReference type="ARBA" id="ARBA00023040"/>
    </source>
</evidence>
<evidence type="ECO:0000256" key="3">
    <source>
        <dbReference type="ARBA" id="ARBA00022606"/>
    </source>
</evidence>
<dbReference type="SUPFAM" id="SSF81321">
    <property type="entry name" value="Family A G protein-coupled receptor-like"/>
    <property type="match status" value="1"/>
</dbReference>
<keyword evidence="3 14" id="KW-0716">Sensory transduction</keyword>
<dbReference type="AlphaFoldDB" id="A0AAV2ZP47"/>
<feature type="transmembrane region" description="Helical" evidence="14">
    <location>
        <begin position="149"/>
        <end position="172"/>
    </location>
</feature>
<dbReference type="GO" id="GO:0004930">
    <property type="term" value="F:G protein-coupled receptor activity"/>
    <property type="evidence" value="ECO:0007669"/>
    <property type="project" value="UniProtKB-KW"/>
</dbReference>
<evidence type="ECO:0000256" key="14">
    <source>
        <dbReference type="RuleBase" id="RU363047"/>
    </source>
</evidence>
<dbReference type="Proteomes" id="UP001181693">
    <property type="component" value="Unassembled WGS sequence"/>
</dbReference>
<keyword evidence="10 13" id="KW-0675">Receptor</keyword>
<keyword evidence="6 14" id="KW-1133">Transmembrane helix</keyword>
<feature type="domain" description="G-protein coupled receptors family 1 profile" evidence="15">
    <location>
        <begin position="50"/>
        <end position="297"/>
    </location>
</feature>
<keyword evidence="7 13" id="KW-0297">G-protein coupled receptor</keyword>
<evidence type="ECO:0000256" key="4">
    <source>
        <dbReference type="ARBA" id="ARBA00022692"/>
    </source>
</evidence>
<feature type="transmembrane region" description="Helical" evidence="14">
    <location>
        <begin position="280"/>
        <end position="299"/>
    </location>
</feature>
<keyword evidence="2 14" id="KW-1003">Cell membrane</keyword>
<dbReference type="InterPro" id="IPR017452">
    <property type="entry name" value="GPCR_Rhodpsn_7TM"/>
</dbReference>
<keyword evidence="5 14" id="KW-0552">Olfaction</keyword>
<comment type="subcellular location">
    <subcellularLocation>
        <location evidence="1 14">Cell membrane</location>
        <topology evidence="1 14">Multi-pass membrane protein</topology>
    </subcellularLocation>
</comment>
<sequence length="328" mass="37244">MEVFTLQDLYEFQKNFSINNVFIVGLRIPQHYRRILFSILTVTYILTLSCNLLVILLVFFTKLSHSPMYVLLSNLSLSEILLTTDIVPPMLYIILRNGANFSIVGCLMQFFLFGVFVVTESFLLSAMSYDRYLAICKPLHYKIIMGPELCLCLIVICWTMGFLIMSIAVSVVNTLYLCRENIDHFYCDVIPILKLSCSDTFMVEIVACFLSSSATLFPFLVIIVTYGCIIQAITMISSSVGKEKAFSTCSSQLGVVFKYYSTMIIVYVVPPGHFLTANKIASLLYTVITPLVNPFIYTLRNQDINVAIRQIIQSITRQQKIELIKNSQ</sequence>
<keyword evidence="9" id="KW-1015">Disulfide bond</keyword>
<name>A0AAV2ZP47_PYXAD</name>
<feature type="transmembrane region" description="Helical" evidence="14">
    <location>
        <begin position="71"/>
        <end position="95"/>
    </location>
</feature>
<dbReference type="PANTHER" id="PTHR24242">
    <property type="entry name" value="G-PROTEIN COUPLED RECEPTOR"/>
    <property type="match status" value="1"/>
</dbReference>